<dbReference type="GO" id="GO:0008801">
    <property type="term" value="F:beta-phosphoglucomutase activity"/>
    <property type="evidence" value="ECO:0007669"/>
    <property type="project" value="UniProtKB-EC"/>
</dbReference>
<dbReference type="Pfam" id="PF13419">
    <property type="entry name" value="HAD_2"/>
    <property type="match status" value="1"/>
</dbReference>
<dbReference type="Proteomes" id="UP000033101">
    <property type="component" value="Chromosome"/>
</dbReference>
<dbReference type="EMBL" id="CP009516">
    <property type="protein sequence ID" value="AKB80233.1"/>
    <property type="molecule type" value="Genomic_DNA"/>
</dbReference>
<evidence type="ECO:0000256" key="1">
    <source>
        <dbReference type="ARBA" id="ARBA00001946"/>
    </source>
</evidence>
<evidence type="ECO:0000256" key="5">
    <source>
        <dbReference type="ARBA" id="ARBA00023277"/>
    </source>
</evidence>
<keyword evidence="6" id="KW-0413">Isomerase</keyword>
<dbReference type="SFLD" id="SFLDG01135">
    <property type="entry name" value="C1.5.6:_HAD__Beta-PGM__Phospha"/>
    <property type="match status" value="1"/>
</dbReference>
<dbReference type="STRING" id="1434110.MSHOH_3750"/>
<keyword evidence="5" id="KW-0119">Carbohydrate metabolism</keyword>
<dbReference type="InterPro" id="IPR041492">
    <property type="entry name" value="HAD_2"/>
</dbReference>
<dbReference type="OrthoDB" id="31229at2157"/>
<comment type="cofactor">
    <cofactor evidence="1">
        <name>Mg(2+)</name>
        <dbReference type="ChEBI" id="CHEBI:18420"/>
    </cofactor>
</comment>
<dbReference type="AlphaFoldDB" id="A0A0E3SJ82"/>
<evidence type="ECO:0000256" key="3">
    <source>
        <dbReference type="ARBA" id="ARBA00022723"/>
    </source>
</evidence>
<evidence type="ECO:0000256" key="2">
    <source>
        <dbReference type="ARBA" id="ARBA00007958"/>
    </source>
</evidence>
<accession>A0A0E3SJ82</accession>
<evidence type="ECO:0000313" key="7">
    <source>
        <dbReference type="Proteomes" id="UP000033101"/>
    </source>
</evidence>
<sequence>MLKAIIFDVDGVLVDSMLFQADAWVEAFKEVGITITRKDIYELEGSNDTRLIKAVFEKAGKEPEPEHFEQLPERKREFLEFDRIKPFEGIPECLNELKQHFKLAMVSGSNRITVGKVVDKFFSGYFDVVVNGSDLERGKPDPDPYLKALEMLNLTKNECIVIENAPLGITAAKRAGLYCVAVASMLEPEAVQHADLVLEEHAALLDYLKNLIPAEPHAE</sequence>
<dbReference type="SFLD" id="SFLDG01129">
    <property type="entry name" value="C1.5:_HAD__Beta-PGM__Phosphata"/>
    <property type="match status" value="1"/>
</dbReference>
<dbReference type="InterPro" id="IPR023214">
    <property type="entry name" value="HAD_sf"/>
</dbReference>
<reference evidence="6 7" key="1">
    <citation type="submission" date="2014-07" db="EMBL/GenBank/DDBJ databases">
        <title>Methanogenic archaea and the global carbon cycle.</title>
        <authorList>
            <person name="Henriksen J.R."/>
            <person name="Luke J."/>
            <person name="Reinhart S."/>
            <person name="Benedict M.N."/>
            <person name="Youngblut N.D."/>
            <person name="Metcalf M.E."/>
            <person name="Whitaker R.J."/>
            <person name="Metcalf W.W."/>
        </authorList>
    </citation>
    <scope>NUCLEOTIDE SEQUENCE [LARGE SCALE GENOMIC DNA]</scope>
    <source>
        <strain evidence="6 7">HB-1</strain>
    </source>
</reference>
<evidence type="ECO:0000313" key="6">
    <source>
        <dbReference type="EMBL" id="AKB80233.1"/>
    </source>
</evidence>
<dbReference type="EC" id="5.4.2.6" evidence="6"/>
<dbReference type="InterPro" id="IPR036412">
    <property type="entry name" value="HAD-like_sf"/>
</dbReference>
<keyword evidence="4" id="KW-0460">Magnesium</keyword>
<dbReference type="RefSeq" id="WP_048142328.1">
    <property type="nucleotide sequence ID" value="NZ_CP009516.1"/>
</dbReference>
<dbReference type="HOGENOM" id="CLU_045011_13_3_2"/>
<dbReference type="InterPro" id="IPR051600">
    <property type="entry name" value="Beta-PGM-like"/>
</dbReference>
<dbReference type="GO" id="GO:0046872">
    <property type="term" value="F:metal ion binding"/>
    <property type="evidence" value="ECO:0007669"/>
    <property type="project" value="UniProtKB-KW"/>
</dbReference>
<dbReference type="Gene3D" id="3.40.50.1000">
    <property type="entry name" value="HAD superfamily/HAD-like"/>
    <property type="match status" value="1"/>
</dbReference>
<dbReference type="SUPFAM" id="SSF56784">
    <property type="entry name" value="HAD-like"/>
    <property type="match status" value="1"/>
</dbReference>
<name>A0A0E3SJ82_9EURY</name>
<dbReference type="KEGG" id="mhor:MSHOH_3750"/>
<dbReference type="SFLD" id="SFLDS00003">
    <property type="entry name" value="Haloacid_Dehalogenase"/>
    <property type="match status" value="1"/>
</dbReference>
<dbReference type="NCBIfam" id="TIGR01509">
    <property type="entry name" value="HAD-SF-IA-v3"/>
    <property type="match status" value="1"/>
</dbReference>
<comment type="similarity">
    <text evidence="2">Belongs to the HAD-like hydrolase superfamily.</text>
</comment>
<dbReference type="Gene3D" id="1.10.150.240">
    <property type="entry name" value="Putative phosphatase, domain 2"/>
    <property type="match status" value="1"/>
</dbReference>
<keyword evidence="7" id="KW-1185">Reference proteome</keyword>
<dbReference type="PANTHER" id="PTHR46193">
    <property type="entry name" value="6-PHOSPHOGLUCONATE PHOSPHATASE"/>
    <property type="match status" value="1"/>
</dbReference>
<dbReference type="InterPro" id="IPR006439">
    <property type="entry name" value="HAD-SF_hydro_IA"/>
</dbReference>
<evidence type="ECO:0000256" key="4">
    <source>
        <dbReference type="ARBA" id="ARBA00022842"/>
    </source>
</evidence>
<keyword evidence="3" id="KW-0479">Metal-binding</keyword>
<gene>
    <name evidence="6" type="ORF">MSHOH_3750</name>
</gene>
<dbReference type="InterPro" id="IPR023198">
    <property type="entry name" value="PGP-like_dom2"/>
</dbReference>
<dbReference type="GeneID" id="24833108"/>
<protein>
    <submittedName>
        <fullName evidence="6">Beta-phosphoglucomutase</fullName>
        <ecNumber evidence="6">5.4.2.6</ecNumber>
    </submittedName>
</protein>
<organism evidence="6 7">
    <name type="scientific">Methanosarcina horonobensis HB-1 = JCM 15518</name>
    <dbReference type="NCBI Taxonomy" id="1434110"/>
    <lineage>
        <taxon>Archaea</taxon>
        <taxon>Methanobacteriati</taxon>
        <taxon>Methanobacteriota</taxon>
        <taxon>Stenosarchaea group</taxon>
        <taxon>Methanomicrobia</taxon>
        <taxon>Methanosarcinales</taxon>
        <taxon>Methanosarcinaceae</taxon>
        <taxon>Methanosarcina</taxon>
    </lineage>
</organism>
<dbReference type="PANTHER" id="PTHR46193:SF18">
    <property type="entry name" value="HEXITOL PHOSPHATASE B"/>
    <property type="match status" value="1"/>
</dbReference>
<proteinExistence type="inferred from homology"/>
<dbReference type="PATRIC" id="fig|1434110.4.peg.4795"/>